<feature type="region of interest" description="Disordered" evidence="1">
    <location>
        <begin position="322"/>
        <end position="386"/>
    </location>
</feature>
<dbReference type="PANTHER" id="PTHR33233:SF14">
    <property type="entry name" value="ENDONUCLEASE_EXONUCLEASE_PHOSPHATASE"/>
    <property type="match status" value="1"/>
</dbReference>
<dbReference type="OrthoDB" id="1939300at2759"/>
<evidence type="ECO:0000256" key="1">
    <source>
        <dbReference type="SAM" id="MobiDB-lite"/>
    </source>
</evidence>
<dbReference type="KEGG" id="nta:107766790"/>
<dbReference type="Pfam" id="PF14111">
    <property type="entry name" value="DUF4283"/>
    <property type="match status" value="1"/>
</dbReference>
<accession>A0A1S3XMC5</accession>
<dbReference type="AlphaFoldDB" id="A0A1S3XMC5"/>
<sequence>MAKRQKQPTTEIETTAEEECNSEKQWNSTDLAEEKENHKCKGQKPTIPRRLQFSEAGSSAQPFPNLEQYAAIANGGNKLKQHAKELRQQNRNSQMGMRLDYVPPIHRDGKIVVQIVEEDVRELNDHWATALIGYVLGDTPYEKSMEAYIASVWDFVPKPQILYHSDGYYVFIFSTIEDRDLVMQAGPYSYHNKPFILQNWEREFHFDPKCITTIPLWLHFPSLPVGYWTADALSKVASAIGTPMYTGRYTADLNKISYARVLVKVDITKPILESIEIDTPSGTIQQEILYEWKPKFCSECIYFGHDSFECWRNKHQNNEEAEFKAPKRRNRVRKKKIVQEWKPKEQQEQEGKVDGKEEENQQVEAGKGKQKAVAEDAPIQVTSRNEDCRIQHSHRVAF</sequence>
<name>A0A1S3XMC5_TOBAC</name>
<feature type="region of interest" description="Disordered" evidence="1">
    <location>
        <begin position="1"/>
        <end position="47"/>
    </location>
</feature>
<organism evidence="3">
    <name type="scientific">Nicotiana tabacum</name>
    <name type="common">Common tobacco</name>
    <dbReference type="NCBI Taxonomy" id="4097"/>
    <lineage>
        <taxon>Eukaryota</taxon>
        <taxon>Viridiplantae</taxon>
        <taxon>Streptophyta</taxon>
        <taxon>Embryophyta</taxon>
        <taxon>Tracheophyta</taxon>
        <taxon>Spermatophyta</taxon>
        <taxon>Magnoliopsida</taxon>
        <taxon>eudicotyledons</taxon>
        <taxon>Gunneridae</taxon>
        <taxon>Pentapetalae</taxon>
        <taxon>asterids</taxon>
        <taxon>lamiids</taxon>
        <taxon>Solanales</taxon>
        <taxon>Solanaceae</taxon>
        <taxon>Nicotianoideae</taxon>
        <taxon>Nicotianeae</taxon>
        <taxon>Nicotiana</taxon>
    </lineage>
</organism>
<evidence type="ECO:0000259" key="2">
    <source>
        <dbReference type="Pfam" id="PF14111"/>
    </source>
</evidence>
<feature type="compositionally biased region" description="Basic and acidic residues" evidence="1">
    <location>
        <begin position="337"/>
        <end position="359"/>
    </location>
</feature>
<dbReference type="InterPro" id="IPR025558">
    <property type="entry name" value="DUF4283"/>
</dbReference>
<evidence type="ECO:0000313" key="3">
    <source>
        <dbReference type="RefSeq" id="XP_016441125.1"/>
    </source>
</evidence>
<protein>
    <recommendedName>
        <fullName evidence="2">DUF4283 domain-containing protein</fullName>
    </recommendedName>
</protein>
<gene>
    <name evidence="3" type="primary">LOC107766790</name>
</gene>
<feature type="compositionally biased region" description="Basic residues" evidence="1">
    <location>
        <begin position="326"/>
        <end position="336"/>
    </location>
</feature>
<dbReference type="OMA" id="EYSHEPV"/>
<dbReference type="PANTHER" id="PTHR33233">
    <property type="entry name" value="ENDONUCLEASE/EXONUCLEASE/PHOSPHATASE"/>
    <property type="match status" value="1"/>
</dbReference>
<reference evidence="3" key="1">
    <citation type="submission" date="2025-08" db="UniProtKB">
        <authorList>
            <consortium name="RefSeq"/>
        </authorList>
    </citation>
    <scope>IDENTIFICATION</scope>
</reference>
<proteinExistence type="predicted"/>
<feature type="domain" description="DUF4283" evidence="2">
    <location>
        <begin position="124"/>
        <end position="207"/>
    </location>
</feature>
<dbReference type="RefSeq" id="XP_016441125.1">
    <property type="nucleotide sequence ID" value="XM_016585639.1"/>
</dbReference>
<dbReference type="PaxDb" id="4097-A0A1S3XMC5"/>